<accession>A0A432AXG5</accession>
<proteinExistence type="predicted"/>
<dbReference type="InterPro" id="IPR000644">
    <property type="entry name" value="CBS_dom"/>
</dbReference>
<dbReference type="Proteomes" id="UP000279908">
    <property type="component" value="Unassembled WGS sequence"/>
</dbReference>
<protein>
    <submittedName>
        <fullName evidence="3">CBS domain-containing protein</fullName>
    </submittedName>
</protein>
<reference evidence="2 5" key="2">
    <citation type="submission" date="2019-11" db="EMBL/GenBank/DDBJ databases">
        <title>Green- and brown-colored morphotypes of Chlorobia in the stratified aquatic ecosystems of Kandalaksha Gulf (White Sea): A model for study of the accessory genome evolution.</title>
        <authorList>
            <person name="Grouzdev D.S."/>
        </authorList>
    </citation>
    <scope>NUCLEOTIDE SEQUENCE [LARGE SCALE GENOMIC DNA]</scope>
    <source>
        <strain evidence="2 5">ZM</strain>
    </source>
</reference>
<evidence type="ECO:0000313" key="3">
    <source>
        <dbReference type="EMBL" id="RTY39969.1"/>
    </source>
</evidence>
<comment type="caution">
    <text evidence="3">The sequence shown here is derived from an EMBL/GenBank/DDBJ whole genome shotgun (WGS) entry which is preliminary data.</text>
</comment>
<evidence type="ECO:0000259" key="1">
    <source>
        <dbReference type="Pfam" id="PF00571"/>
    </source>
</evidence>
<dbReference type="SUPFAM" id="SSF54631">
    <property type="entry name" value="CBS-domain pair"/>
    <property type="match status" value="1"/>
</dbReference>
<organism evidence="3 4">
    <name type="scientific">Chlorobium phaeovibrioides</name>
    <dbReference type="NCBI Taxonomy" id="1094"/>
    <lineage>
        <taxon>Bacteria</taxon>
        <taxon>Pseudomonadati</taxon>
        <taxon>Chlorobiota</taxon>
        <taxon>Chlorobiia</taxon>
        <taxon>Chlorobiales</taxon>
        <taxon>Chlorobiaceae</taxon>
        <taxon>Chlorobium/Pelodictyon group</taxon>
        <taxon>Chlorobium</taxon>
    </lineage>
</organism>
<dbReference type="EMBL" id="WUBZ01000014">
    <property type="protein sequence ID" value="MWV54503.1"/>
    <property type="molecule type" value="Genomic_DNA"/>
</dbReference>
<feature type="domain" description="CBS" evidence="1">
    <location>
        <begin position="18"/>
        <end position="59"/>
    </location>
</feature>
<dbReference type="Proteomes" id="UP000489351">
    <property type="component" value="Unassembled WGS sequence"/>
</dbReference>
<evidence type="ECO:0000313" key="4">
    <source>
        <dbReference type="Proteomes" id="UP000279908"/>
    </source>
</evidence>
<dbReference type="EMBL" id="RXYK01000001">
    <property type="protein sequence ID" value="RTY39969.1"/>
    <property type="molecule type" value="Genomic_DNA"/>
</dbReference>
<reference evidence="3 4" key="1">
    <citation type="submission" date="2018-12" db="EMBL/GenBank/DDBJ databases">
        <authorList>
            <person name="Lunina O.N."/>
            <person name="Grouzdev D.S."/>
            <person name="Gorlenko V.M."/>
            <person name="Savvichev A.S."/>
        </authorList>
    </citation>
    <scope>NUCLEOTIDE SEQUENCE [LARGE SCALE GENOMIC DNA]</scope>
    <source>
        <strain evidence="3 4">BrKhr-17</strain>
    </source>
</reference>
<dbReference type="RefSeq" id="WP_126383335.1">
    <property type="nucleotide sequence ID" value="NZ_RXYK01000001.1"/>
</dbReference>
<dbReference type="InterPro" id="IPR046342">
    <property type="entry name" value="CBS_dom_sf"/>
</dbReference>
<evidence type="ECO:0000313" key="2">
    <source>
        <dbReference type="EMBL" id="MWV54503.1"/>
    </source>
</evidence>
<dbReference type="Pfam" id="PF00571">
    <property type="entry name" value="CBS"/>
    <property type="match status" value="1"/>
</dbReference>
<gene>
    <name evidence="3" type="ORF">EKD02_00810</name>
    <name evidence="2" type="ORF">GJ685_05420</name>
</gene>
<name>A0A432AXG5_CHLPH</name>
<dbReference type="Gene3D" id="3.10.580.10">
    <property type="entry name" value="CBS-domain"/>
    <property type="match status" value="1"/>
</dbReference>
<sequence>MVLNGSIQSCLDEGYPVFEDSRTIKELLAFMHAEELSCVPVCHKGRFSGIVHMAELEKAAEGSAKKLSELSFPVTPSTTADEHELVLFSRMGLFPEIIIPVIERESGDYIGVVHKERLFMRAVEVFHLSGDAMTLELEVPAFGLNVSEVIAVLEKNDATVLSFGSYHPSPEGESRVLSMRLQVHDAYHLVKTLEQYGYMIRYAAPLSGGDDEDLRQKALEFIRVMDL</sequence>
<evidence type="ECO:0000313" key="5">
    <source>
        <dbReference type="Proteomes" id="UP000489351"/>
    </source>
</evidence>
<dbReference type="AlphaFoldDB" id="A0A432AXG5"/>
<dbReference type="CDD" id="cd09837">
    <property type="entry name" value="CBS_pair_chlorobiales"/>
    <property type="match status" value="1"/>
</dbReference>
<keyword evidence="5" id="KW-1185">Reference proteome</keyword>